<dbReference type="Proteomes" id="UP000076858">
    <property type="component" value="Unassembled WGS sequence"/>
</dbReference>
<keyword evidence="1" id="KW-0472">Membrane</keyword>
<reference evidence="2 3" key="1">
    <citation type="submission" date="2016-03" db="EMBL/GenBank/DDBJ databases">
        <title>EvidentialGene: Evidence-directed Construction of Genes on Genomes.</title>
        <authorList>
            <person name="Gilbert D.G."/>
            <person name="Choi J.-H."/>
            <person name="Mockaitis K."/>
            <person name="Colbourne J."/>
            <person name="Pfrender M."/>
        </authorList>
    </citation>
    <scope>NUCLEOTIDE SEQUENCE [LARGE SCALE GENOMIC DNA]</scope>
    <source>
        <strain evidence="2 3">Xinb3</strain>
        <tissue evidence="2">Complete organism</tissue>
    </source>
</reference>
<evidence type="ECO:0000256" key="1">
    <source>
        <dbReference type="SAM" id="Phobius"/>
    </source>
</evidence>
<proteinExistence type="predicted"/>
<feature type="transmembrane region" description="Helical" evidence="1">
    <location>
        <begin position="101"/>
        <end position="122"/>
    </location>
</feature>
<comment type="caution">
    <text evidence="2">The sequence shown here is derived from an EMBL/GenBank/DDBJ whole genome shotgun (WGS) entry which is preliminary data.</text>
</comment>
<keyword evidence="1" id="KW-0812">Transmembrane</keyword>
<evidence type="ECO:0000313" key="3">
    <source>
        <dbReference type="Proteomes" id="UP000076858"/>
    </source>
</evidence>
<evidence type="ECO:0008006" key="4">
    <source>
        <dbReference type="Google" id="ProtNLM"/>
    </source>
</evidence>
<organism evidence="2 3">
    <name type="scientific">Daphnia magna</name>
    <dbReference type="NCBI Taxonomy" id="35525"/>
    <lineage>
        <taxon>Eukaryota</taxon>
        <taxon>Metazoa</taxon>
        <taxon>Ecdysozoa</taxon>
        <taxon>Arthropoda</taxon>
        <taxon>Crustacea</taxon>
        <taxon>Branchiopoda</taxon>
        <taxon>Diplostraca</taxon>
        <taxon>Cladocera</taxon>
        <taxon>Anomopoda</taxon>
        <taxon>Daphniidae</taxon>
        <taxon>Daphnia</taxon>
    </lineage>
</organism>
<dbReference type="EMBL" id="LRGB01001254">
    <property type="protein sequence ID" value="KZS13167.1"/>
    <property type="molecule type" value="Genomic_DNA"/>
</dbReference>
<evidence type="ECO:0000313" key="2">
    <source>
        <dbReference type="EMBL" id="KZS13167.1"/>
    </source>
</evidence>
<gene>
    <name evidence="2" type="ORF">APZ42_021762</name>
</gene>
<sequence>MGRKLSASRIRPLFSPLIPPRPKVTGWLFREQMVTRFLLSLSLSFLLPPPRTSFSTHSSFFPSRSSIFVFFFFFLLWCARERVEGNSIEDIVKDIKLVVQLFFFFYFLMRLFILSCAIHLPIHTD</sequence>
<dbReference type="AlphaFoldDB" id="A0A164WDB5"/>
<protein>
    <recommendedName>
        <fullName evidence="4">Transmembrane protein</fullName>
    </recommendedName>
</protein>
<accession>A0A164WDB5</accession>
<feature type="transmembrane region" description="Helical" evidence="1">
    <location>
        <begin position="65"/>
        <end position="80"/>
    </location>
</feature>
<keyword evidence="3" id="KW-1185">Reference proteome</keyword>
<name>A0A164WDB5_9CRUS</name>
<keyword evidence="1" id="KW-1133">Transmembrane helix</keyword>